<evidence type="ECO:0000256" key="5">
    <source>
        <dbReference type="SAM" id="MobiDB-lite"/>
    </source>
</evidence>
<protein>
    <recommendedName>
        <fullName evidence="6">SBP-type domain-containing protein</fullName>
    </recommendedName>
</protein>
<feature type="compositionally biased region" description="Polar residues" evidence="5">
    <location>
        <begin position="418"/>
        <end position="432"/>
    </location>
</feature>
<keyword evidence="3" id="KW-0862">Zinc</keyword>
<gene>
    <name evidence="7" type="ORF">CSSPTR1EN2_LOCUS8855</name>
</gene>
<feature type="compositionally biased region" description="Gly residues" evidence="5">
    <location>
        <begin position="514"/>
        <end position="525"/>
    </location>
</feature>
<feature type="compositionally biased region" description="Basic and acidic residues" evidence="5">
    <location>
        <begin position="570"/>
        <end position="582"/>
    </location>
</feature>
<dbReference type="Pfam" id="PF03110">
    <property type="entry name" value="SBP"/>
    <property type="match status" value="1"/>
</dbReference>
<evidence type="ECO:0000256" key="3">
    <source>
        <dbReference type="ARBA" id="ARBA00022833"/>
    </source>
</evidence>
<feature type="compositionally biased region" description="Low complexity" evidence="5">
    <location>
        <begin position="332"/>
        <end position="353"/>
    </location>
</feature>
<dbReference type="InterPro" id="IPR004333">
    <property type="entry name" value="SBP_dom"/>
</dbReference>
<feature type="region of interest" description="Disordered" evidence="5">
    <location>
        <begin position="1"/>
        <end position="33"/>
    </location>
</feature>
<reference evidence="7" key="1">
    <citation type="submission" date="2024-02" db="EMBL/GenBank/DDBJ databases">
        <authorList>
            <consortium name="ELIXIR-Norway"/>
            <consortium name="Elixir Norway"/>
        </authorList>
    </citation>
    <scope>NUCLEOTIDE SEQUENCE</scope>
</reference>
<feature type="region of interest" description="Disordered" evidence="5">
    <location>
        <begin position="502"/>
        <end position="538"/>
    </location>
</feature>
<feature type="compositionally biased region" description="Low complexity" evidence="5">
    <location>
        <begin position="398"/>
        <end position="417"/>
    </location>
</feature>
<feature type="region of interest" description="Disordered" evidence="5">
    <location>
        <begin position="319"/>
        <end position="381"/>
    </location>
</feature>
<feature type="compositionally biased region" description="Polar residues" evidence="5">
    <location>
        <begin position="354"/>
        <end position="370"/>
    </location>
</feature>
<sequence>MNPSANTNEHQGDPGPNWSTENWDSPGVVGGTLEHASRQYPTNRLEWEWDPMILATQHPGSGSSNEAAVPGDAAHGDHKTQQITAGQISSLRAYSHMISPGLPANFSHNAATLGIFGPAGMQNRHHHHHAYGALDGSAGAAVLSVATGGGSHLHNSLQGSSGIPGLAATSGGLHVGDMQTAFEQQQQQQRRDHYFASGIHEHHLVKREDVSDGHTAPRIGLNLGVRTYFSAEDTAVGRLAKRPCAGPPNTQVPMCQAEGCKADLSTAKHYHRRHKVCELHSKAPTVIAAGLTKRFCQQCSRFHLLAEFDEGKRSCRKRLADHNRRRRKPQPGQSGPHLSLSSLGGQLGLSQQQASCQTRQATGNYNTSTRIEPGVPWLRPLNSHSDLMQQQEVVVGRSPPSLQQQQQQQHFQPPHHSTTLASANSPRSQNQKLQVYSPSNQNLIQMQSFSRGDLGSPEWMLGSRDERSKHYGPSSSAMSGSHTPLQQQGHQMLGLLDNTSTIHHHQAGDDSGLAPGGGGGGGTGQCGSSTQAAAAGGHATPAMEFLQHGIIHPTTTESNTAPDNNNNNNNDEKNKKEKSPELKVYSHELEALRSYEAGSSIYDSHPLL</sequence>
<organism evidence="7 8">
    <name type="scientific">Sphagnum troendelagicum</name>
    <dbReference type="NCBI Taxonomy" id="128251"/>
    <lineage>
        <taxon>Eukaryota</taxon>
        <taxon>Viridiplantae</taxon>
        <taxon>Streptophyta</taxon>
        <taxon>Embryophyta</taxon>
        <taxon>Bryophyta</taxon>
        <taxon>Sphagnophytina</taxon>
        <taxon>Sphagnopsida</taxon>
        <taxon>Sphagnales</taxon>
        <taxon>Sphagnaceae</taxon>
        <taxon>Sphagnum</taxon>
    </lineage>
</organism>
<keyword evidence="2 4" id="KW-0863">Zinc-finger</keyword>
<evidence type="ECO:0000259" key="6">
    <source>
        <dbReference type="PROSITE" id="PS51141"/>
    </source>
</evidence>
<dbReference type="Gene3D" id="4.10.1100.10">
    <property type="entry name" value="Transcription factor, SBP-box domain"/>
    <property type="match status" value="1"/>
</dbReference>
<dbReference type="EMBL" id="OZ019908">
    <property type="protein sequence ID" value="CAK9207535.1"/>
    <property type="molecule type" value="Genomic_DNA"/>
</dbReference>
<dbReference type="PROSITE" id="PS51141">
    <property type="entry name" value="ZF_SBP"/>
    <property type="match status" value="1"/>
</dbReference>
<feature type="compositionally biased region" description="Low complexity" evidence="5">
    <location>
        <begin position="526"/>
        <end position="538"/>
    </location>
</feature>
<feature type="region of interest" description="Disordered" evidence="5">
    <location>
        <begin position="554"/>
        <end position="582"/>
    </location>
</feature>
<evidence type="ECO:0000313" key="7">
    <source>
        <dbReference type="EMBL" id="CAK9207535.1"/>
    </source>
</evidence>
<dbReference type="InterPro" id="IPR036893">
    <property type="entry name" value="SBP_sf"/>
</dbReference>
<dbReference type="Proteomes" id="UP001497512">
    <property type="component" value="Chromosome 16"/>
</dbReference>
<feature type="domain" description="SBP-type" evidence="6">
    <location>
        <begin position="252"/>
        <end position="329"/>
    </location>
</feature>
<dbReference type="PANTHER" id="PTHR31251">
    <property type="entry name" value="SQUAMOSA PROMOTER-BINDING-LIKE PROTEIN 4"/>
    <property type="match status" value="1"/>
</dbReference>
<accession>A0ABP0TXF8</accession>
<dbReference type="InterPro" id="IPR044817">
    <property type="entry name" value="SBP-like"/>
</dbReference>
<dbReference type="PANTHER" id="PTHR31251:SF169">
    <property type="entry name" value="SQUAMOSA PROMOTER-BINDING-LIKE PROTEIN 8"/>
    <property type="match status" value="1"/>
</dbReference>
<evidence type="ECO:0000256" key="2">
    <source>
        <dbReference type="ARBA" id="ARBA00022771"/>
    </source>
</evidence>
<feature type="region of interest" description="Disordered" evidence="5">
    <location>
        <begin position="57"/>
        <end position="79"/>
    </location>
</feature>
<evidence type="ECO:0000313" key="8">
    <source>
        <dbReference type="Proteomes" id="UP001497512"/>
    </source>
</evidence>
<keyword evidence="8" id="KW-1185">Reference proteome</keyword>
<dbReference type="SUPFAM" id="SSF103612">
    <property type="entry name" value="SBT domain"/>
    <property type="match status" value="1"/>
</dbReference>
<evidence type="ECO:0000256" key="4">
    <source>
        <dbReference type="PROSITE-ProRule" id="PRU00470"/>
    </source>
</evidence>
<proteinExistence type="predicted"/>
<name>A0ABP0TXF8_9BRYO</name>
<evidence type="ECO:0000256" key="1">
    <source>
        <dbReference type="ARBA" id="ARBA00022723"/>
    </source>
</evidence>
<keyword evidence="1" id="KW-0479">Metal-binding</keyword>
<feature type="compositionally biased region" description="Polar residues" evidence="5">
    <location>
        <begin position="473"/>
        <end position="484"/>
    </location>
</feature>
<feature type="region of interest" description="Disordered" evidence="5">
    <location>
        <begin position="449"/>
        <end position="489"/>
    </location>
</feature>
<feature type="region of interest" description="Disordered" evidence="5">
    <location>
        <begin position="394"/>
        <end position="432"/>
    </location>
</feature>